<name>A0ABT8D0T4_9FLAO</name>
<evidence type="ECO:0000313" key="1">
    <source>
        <dbReference type="EMBL" id="MDN3709467.1"/>
    </source>
</evidence>
<reference evidence="2" key="1">
    <citation type="journal article" date="2019" name="Int. J. Syst. Evol. Microbiol.">
        <title>The Global Catalogue of Microorganisms (GCM) 10K type strain sequencing project: providing services to taxonomists for standard genome sequencing and annotation.</title>
        <authorList>
            <consortium name="The Broad Institute Genomics Platform"/>
            <consortium name="The Broad Institute Genome Sequencing Center for Infectious Disease"/>
            <person name="Wu L."/>
            <person name="Ma J."/>
        </authorList>
    </citation>
    <scope>NUCLEOTIDE SEQUENCE [LARGE SCALE GENOMIC DNA]</scope>
    <source>
        <strain evidence="2">CECT 7184</strain>
    </source>
</reference>
<dbReference type="Proteomes" id="UP001242368">
    <property type="component" value="Unassembled WGS sequence"/>
</dbReference>
<gene>
    <name evidence="1" type="ORF">QW060_20935</name>
</gene>
<protein>
    <submittedName>
        <fullName evidence="1">Uncharacterized protein</fullName>
    </submittedName>
</protein>
<dbReference type="RefSeq" id="WP_290365082.1">
    <property type="nucleotide sequence ID" value="NZ_JAUFQU010000036.1"/>
</dbReference>
<organism evidence="1 2">
    <name type="scientific">Paenimyroides ceti</name>
    <dbReference type="NCBI Taxonomy" id="395087"/>
    <lineage>
        <taxon>Bacteria</taxon>
        <taxon>Pseudomonadati</taxon>
        <taxon>Bacteroidota</taxon>
        <taxon>Flavobacteriia</taxon>
        <taxon>Flavobacteriales</taxon>
        <taxon>Flavobacteriaceae</taxon>
        <taxon>Paenimyroides</taxon>
    </lineage>
</organism>
<dbReference type="EMBL" id="JAUFQU010000036">
    <property type="protein sequence ID" value="MDN3709467.1"/>
    <property type="molecule type" value="Genomic_DNA"/>
</dbReference>
<evidence type="ECO:0000313" key="2">
    <source>
        <dbReference type="Proteomes" id="UP001242368"/>
    </source>
</evidence>
<comment type="caution">
    <text evidence="1">The sequence shown here is derived from an EMBL/GenBank/DDBJ whole genome shotgun (WGS) entry which is preliminary data.</text>
</comment>
<sequence>MDIFAPETPRNDSMAGTFGFTYRITPKLGIDFAATYLHFQEIDNS</sequence>
<keyword evidence="2" id="KW-1185">Reference proteome</keyword>
<proteinExistence type="predicted"/>
<dbReference type="Gene3D" id="2.40.160.60">
    <property type="entry name" value="Outer membrane protein transport protein (OMPP1/FadL/TodX)"/>
    <property type="match status" value="1"/>
</dbReference>
<accession>A0ABT8D0T4</accession>